<organism evidence="2 3">
    <name type="scientific">Mollisia scopiformis</name>
    <name type="common">Conifer needle endophyte fungus</name>
    <name type="synonym">Phialocephala scopiformis</name>
    <dbReference type="NCBI Taxonomy" id="149040"/>
    <lineage>
        <taxon>Eukaryota</taxon>
        <taxon>Fungi</taxon>
        <taxon>Dikarya</taxon>
        <taxon>Ascomycota</taxon>
        <taxon>Pezizomycotina</taxon>
        <taxon>Leotiomycetes</taxon>
        <taxon>Helotiales</taxon>
        <taxon>Mollisiaceae</taxon>
        <taxon>Mollisia</taxon>
    </lineage>
</organism>
<feature type="compositionally biased region" description="Polar residues" evidence="1">
    <location>
        <begin position="1"/>
        <end position="24"/>
    </location>
</feature>
<evidence type="ECO:0000313" key="2">
    <source>
        <dbReference type="EMBL" id="KUJ13987.1"/>
    </source>
</evidence>
<sequence>MESKSSQNSKNAMSPAINQRTSPCHPTKRRKWKLLTNWWVPNDILQTTEPSQSQPIRTLHSEQNSPVTVRFSLQPGTMCWLKSRKEAGHSECLEISNITGCRRPIDVQGRNRPVIITRLITVDGITKYEAAPISKPNLSSSPLLMIKNQMTTFRNMPLAVWKTTLESRNNLKRALPVKGANSIDPENKENTFNKHRSRPDQVLYLKSGSLYRDCYVRIDKVLELPEQCITEYCYEDGTRPDEPLRLCLRSYKDLVNLLRMPGNRESLYFGTESGTCPPPEAGSCERSLRCSTRPVIAASEDDCRPRSHNELHCVEFSDPNSPGACYFYQW</sequence>
<accession>A0A194X2C7</accession>
<dbReference type="Proteomes" id="UP000070700">
    <property type="component" value="Unassembled WGS sequence"/>
</dbReference>
<evidence type="ECO:0000313" key="3">
    <source>
        <dbReference type="Proteomes" id="UP000070700"/>
    </source>
</evidence>
<dbReference type="RefSeq" id="XP_018068342.1">
    <property type="nucleotide sequence ID" value="XM_018213273.1"/>
</dbReference>
<protein>
    <submittedName>
        <fullName evidence="2">Uncharacterized protein</fullName>
    </submittedName>
</protein>
<dbReference type="GeneID" id="28822999"/>
<keyword evidence="3" id="KW-1185">Reference proteome</keyword>
<dbReference type="EMBL" id="KQ947421">
    <property type="protein sequence ID" value="KUJ13987.1"/>
    <property type="molecule type" value="Genomic_DNA"/>
</dbReference>
<dbReference type="KEGG" id="psco:LY89DRAFT_672256"/>
<dbReference type="AlphaFoldDB" id="A0A194X2C7"/>
<feature type="region of interest" description="Disordered" evidence="1">
    <location>
        <begin position="1"/>
        <end position="28"/>
    </location>
</feature>
<dbReference type="InParanoid" id="A0A194X2C7"/>
<gene>
    <name evidence="2" type="ORF">LY89DRAFT_672256</name>
</gene>
<proteinExistence type="predicted"/>
<evidence type="ECO:0000256" key="1">
    <source>
        <dbReference type="SAM" id="MobiDB-lite"/>
    </source>
</evidence>
<reference evidence="2 3" key="1">
    <citation type="submission" date="2015-10" db="EMBL/GenBank/DDBJ databases">
        <title>Full genome of DAOMC 229536 Phialocephala scopiformis, a fungal endophyte of spruce producing the potent anti-insectan compound rugulosin.</title>
        <authorList>
            <consortium name="DOE Joint Genome Institute"/>
            <person name="Walker A.K."/>
            <person name="Frasz S.L."/>
            <person name="Seifert K.A."/>
            <person name="Miller J.D."/>
            <person name="Mondo S.J."/>
            <person name="Labutti K."/>
            <person name="Lipzen A."/>
            <person name="Dockter R."/>
            <person name="Kennedy M."/>
            <person name="Grigoriev I.V."/>
            <person name="Spatafora J.W."/>
        </authorList>
    </citation>
    <scope>NUCLEOTIDE SEQUENCE [LARGE SCALE GENOMIC DNA]</scope>
    <source>
        <strain evidence="2 3">CBS 120377</strain>
    </source>
</reference>
<name>A0A194X2C7_MOLSC</name>